<dbReference type="Pfam" id="PF01261">
    <property type="entry name" value="AP_endonuc_2"/>
    <property type="match status" value="1"/>
</dbReference>
<keyword evidence="3" id="KW-1185">Reference proteome</keyword>
<sequence length="282" mass="31635">MNHRRDFLKTALAALPAAALARTNEVRLGAQSYSFRDRDLAGAIAGYQATGLKYVELFSGHIEPTGTREKPVSRDEIRKWRLETPFKHFEDAAAKIRAGGLTLVAYNYSFREDFTDPEIARGFEIAKALGVEWITASSNVTTAKRIDPFAKKAKIMVGMHNHSRIAPNEFATPQNFADAMAGTSEYIRINLDIGHFCAANFDPVEYLDKHHDRILTLHIKDRKKNQGDNMPFGQGDTPIRQVLQLLKTKGYDNPPMIEYEYKAPDTVAEVKKCADFCRAALA</sequence>
<accession>A0A7S7NUY0</accession>
<name>A0A7S7NUY0_PALFE</name>
<dbReference type="InterPro" id="IPR050312">
    <property type="entry name" value="IolE/XylAMocC-like"/>
</dbReference>
<dbReference type="InterPro" id="IPR036237">
    <property type="entry name" value="Xyl_isomerase-like_sf"/>
</dbReference>
<dbReference type="Gene3D" id="3.20.20.150">
    <property type="entry name" value="Divalent-metal-dependent TIM barrel enzymes"/>
    <property type="match status" value="1"/>
</dbReference>
<protein>
    <submittedName>
        <fullName evidence="2">Sugar phosphate isomerase/epimerase</fullName>
    </submittedName>
</protein>
<dbReference type="InterPro" id="IPR006311">
    <property type="entry name" value="TAT_signal"/>
</dbReference>
<dbReference type="EMBL" id="CP063849">
    <property type="protein sequence ID" value="QOY89669.1"/>
    <property type="molecule type" value="Genomic_DNA"/>
</dbReference>
<dbReference type="AlphaFoldDB" id="A0A7S7NUY0"/>
<dbReference type="RefSeq" id="WP_194451331.1">
    <property type="nucleotide sequence ID" value="NZ_CP063849.1"/>
</dbReference>
<organism evidence="2 3">
    <name type="scientific">Paludibaculum fermentans</name>
    <dbReference type="NCBI Taxonomy" id="1473598"/>
    <lineage>
        <taxon>Bacteria</taxon>
        <taxon>Pseudomonadati</taxon>
        <taxon>Acidobacteriota</taxon>
        <taxon>Terriglobia</taxon>
        <taxon>Bryobacterales</taxon>
        <taxon>Bryobacteraceae</taxon>
        <taxon>Paludibaculum</taxon>
    </lineage>
</organism>
<dbReference type="SUPFAM" id="SSF51658">
    <property type="entry name" value="Xylose isomerase-like"/>
    <property type="match status" value="1"/>
</dbReference>
<dbReference type="PANTHER" id="PTHR12110">
    <property type="entry name" value="HYDROXYPYRUVATE ISOMERASE"/>
    <property type="match status" value="1"/>
</dbReference>
<keyword evidence="2" id="KW-0413">Isomerase</keyword>
<dbReference type="PROSITE" id="PS51318">
    <property type="entry name" value="TAT"/>
    <property type="match status" value="1"/>
</dbReference>
<dbReference type="KEGG" id="pfer:IRI77_06865"/>
<evidence type="ECO:0000259" key="1">
    <source>
        <dbReference type="Pfam" id="PF01261"/>
    </source>
</evidence>
<dbReference type="GO" id="GO:0016853">
    <property type="term" value="F:isomerase activity"/>
    <property type="evidence" value="ECO:0007669"/>
    <property type="project" value="UniProtKB-KW"/>
</dbReference>
<gene>
    <name evidence="2" type="ORF">IRI77_06865</name>
</gene>
<dbReference type="Proteomes" id="UP000593892">
    <property type="component" value="Chromosome"/>
</dbReference>
<evidence type="ECO:0000313" key="2">
    <source>
        <dbReference type="EMBL" id="QOY89669.1"/>
    </source>
</evidence>
<dbReference type="InterPro" id="IPR013022">
    <property type="entry name" value="Xyl_isomerase-like_TIM-brl"/>
</dbReference>
<dbReference type="PANTHER" id="PTHR12110:SF41">
    <property type="entry name" value="INOSOSE DEHYDRATASE"/>
    <property type="match status" value="1"/>
</dbReference>
<proteinExistence type="predicted"/>
<evidence type="ECO:0000313" key="3">
    <source>
        <dbReference type="Proteomes" id="UP000593892"/>
    </source>
</evidence>
<feature type="domain" description="Xylose isomerase-like TIM barrel" evidence="1">
    <location>
        <begin position="50"/>
        <end position="269"/>
    </location>
</feature>
<reference evidence="2 3" key="1">
    <citation type="submission" date="2020-10" db="EMBL/GenBank/DDBJ databases">
        <title>Complete genome sequence of Paludibaculum fermentans P105T, a facultatively anaerobic acidobacterium capable of dissimilatory Fe(III) reduction.</title>
        <authorList>
            <person name="Dedysh S.N."/>
            <person name="Beletsky A.V."/>
            <person name="Kulichevskaya I.S."/>
            <person name="Mardanov A.V."/>
            <person name="Ravin N.V."/>
        </authorList>
    </citation>
    <scope>NUCLEOTIDE SEQUENCE [LARGE SCALE GENOMIC DNA]</scope>
    <source>
        <strain evidence="2 3">P105</strain>
    </source>
</reference>